<dbReference type="GeneID" id="100898070"/>
<name>A0AAJ7P9N2_9ACAR</name>
<dbReference type="AlphaFoldDB" id="A0AAJ7P9N2"/>
<sequence>MATTMRAAARSARFAKFLANRAIWAQSRRNYLSAQYLCEKEWNESRKGDPLLQNVNIEGSFVNLLRKIANKAETHVALDFDIFVNSIEAAKVLDELDNSLSRFRRSKHTVNVLPSSITAVVRYCLKNGFEDKLIDFLEDRHNYGIFPDTQTINIMLDHFLTRNMLRSAAKVAVHMALQEDEGNQISKTLSLIACARYLSAGSKAAPWKKEEPAPEAAEDDDDDEIQYVRVPNITNPWFDDHFDLTDPNDLLGKTLIFFGRVSEGAVRDSAILIGMARRQKWDDFRKELRTVTEISSDTKSLCLDRISAQAEAAEEVSSEEKSDEAEATPEDGQKTTEGAAAVGSAVPEWVKAELSKIKTNKATLTELLEKDVPKLGSVEEADIQTLRESIRSYPERRRSEKSDRDWKIERDTRFEALKKRKEELLKKEELLYAFENWNKIEMILTEVQAARGETKKTEEEYIPPEVKARFPNRDRTSKVRG</sequence>
<dbReference type="GO" id="GO:0005840">
    <property type="term" value="C:ribosome"/>
    <property type="evidence" value="ECO:0007669"/>
    <property type="project" value="UniProtKB-KW"/>
</dbReference>
<dbReference type="InterPro" id="IPR034913">
    <property type="entry name" value="mS27/PTCD2"/>
</dbReference>
<dbReference type="RefSeq" id="XP_018494808.1">
    <property type="nucleotide sequence ID" value="XM_018639292.1"/>
</dbReference>
<gene>
    <name evidence="4" type="primary">LOC100898070</name>
</gene>
<dbReference type="PANTHER" id="PTHR21393">
    <property type="entry name" value="MITOCHONDRIAL 28S RIBOSOMAL PROTEIN S27"/>
    <property type="match status" value="1"/>
</dbReference>
<dbReference type="Proteomes" id="UP000694867">
    <property type="component" value="Unplaced"/>
</dbReference>
<reference evidence="4" key="1">
    <citation type="submission" date="2025-08" db="UniProtKB">
        <authorList>
            <consortium name="RefSeq"/>
        </authorList>
    </citation>
    <scope>IDENTIFICATION</scope>
</reference>
<organism evidence="3 4">
    <name type="scientific">Galendromus occidentalis</name>
    <name type="common">western predatory mite</name>
    <dbReference type="NCBI Taxonomy" id="34638"/>
    <lineage>
        <taxon>Eukaryota</taxon>
        <taxon>Metazoa</taxon>
        <taxon>Ecdysozoa</taxon>
        <taxon>Arthropoda</taxon>
        <taxon>Chelicerata</taxon>
        <taxon>Arachnida</taxon>
        <taxon>Acari</taxon>
        <taxon>Parasitiformes</taxon>
        <taxon>Mesostigmata</taxon>
        <taxon>Gamasina</taxon>
        <taxon>Phytoseioidea</taxon>
        <taxon>Phytoseiidae</taxon>
        <taxon>Typhlodrominae</taxon>
        <taxon>Galendromus</taxon>
    </lineage>
</organism>
<dbReference type="InterPro" id="IPR011990">
    <property type="entry name" value="TPR-like_helical_dom_sf"/>
</dbReference>
<keyword evidence="4" id="KW-0687">Ribonucleoprotein</keyword>
<dbReference type="PANTHER" id="PTHR21393:SF0">
    <property type="entry name" value="SMALL RIBOSOMAL SUBUNIT PROTEIN MS27"/>
    <property type="match status" value="1"/>
</dbReference>
<protein>
    <submittedName>
        <fullName evidence="4">28S ribosomal protein S27, mitochondrial</fullName>
    </submittedName>
</protein>
<keyword evidence="4" id="KW-0689">Ribosomal protein</keyword>
<proteinExistence type="predicted"/>
<dbReference type="InterPro" id="IPR019266">
    <property type="entry name" value="Ribosomal_mS27"/>
</dbReference>
<evidence type="ECO:0000256" key="1">
    <source>
        <dbReference type="ARBA" id="ARBA00004173"/>
    </source>
</evidence>
<feature type="compositionally biased region" description="Basic and acidic residues" evidence="2">
    <location>
        <begin position="466"/>
        <end position="481"/>
    </location>
</feature>
<feature type="region of interest" description="Disordered" evidence="2">
    <location>
        <begin position="310"/>
        <end position="341"/>
    </location>
</feature>
<dbReference type="KEGG" id="goe:100898070"/>
<accession>A0AAJ7P9N2</accession>
<evidence type="ECO:0000313" key="3">
    <source>
        <dbReference type="Proteomes" id="UP000694867"/>
    </source>
</evidence>
<dbReference type="Gene3D" id="1.25.40.10">
    <property type="entry name" value="Tetratricopeptide repeat domain"/>
    <property type="match status" value="1"/>
</dbReference>
<dbReference type="Pfam" id="PF10037">
    <property type="entry name" value="MRP-S27"/>
    <property type="match status" value="1"/>
</dbReference>
<feature type="region of interest" description="Disordered" evidence="2">
    <location>
        <begin position="452"/>
        <end position="481"/>
    </location>
</feature>
<feature type="compositionally biased region" description="Acidic residues" evidence="2">
    <location>
        <begin position="312"/>
        <end position="329"/>
    </location>
</feature>
<evidence type="ECO:0000256" key="2">
    <source>
        <dbReference type="SAM" id="MobiDB-lite"/>
    </source>
</evidence>
<evidence type="ECO:0000313" key="4">
    <source>
        <dbReference type="RefSeq" id="XP_018494808.1"/>
    </source>
</evidence>
<dbReference type="GO" id="GO:0005739">
    <property type="term" value="C:mitochondrion"/>
    <property type="evidence" value="ECO:0007669"/>
    <property type="project" value="UniProtKB-SubCell"/>
</dbReference>
<comment type="subcellular location">
    <subcellularLocation>
        <location evidence="1">Mitochondrion</location>
    </subcellularLocation>
</comment>
<keyword evidence="3" id="KW-1185">Reference proteome</keyword>